<keyword evidence="2" id="KW-0472">Membrane</keyword>
<organism evidence="4">
    <name type="scientific">Psilocybe cubensis</name>
    <name type="common">Psychedelic mushroom</name>
    <name type="synonym">Stropharia cubensis</name>
    <dbReference type="NCBI Taxonomy" id="181762"/>
    <lineage>
        <taxon>Eukaryota</taxon>
        <taxon>Fungi</taxon>
        <taxon>Dikarya</taxon>
        <taxon>Basidiomycota</taxon>
        <taxon>Agaricomycotina</taxon>
        <taxon>Agaricomycetes</taxon>
        <taxon>Agaricomycetidae</taxon>
        <taxon>Agaricales</taxon>
        <taxon>Agaricineae</taxon>
        <taxon>Strophariaceae</taxon>
        <taxon>Psilocybe</taxon>
    </lineage>
</organism>
<feature type="region of interest" description="Disordered" evidence="1">
    <location>
        <begin position="329"/>
        <end position="353"/>
    </location>
</feature>
<protein>
    <submittedName>
        <fullName evidence="4">Uncharacterized protein</fullName>
    </submittedName>
</protein>
<proteinExistence type="predicted"/>
<comment type="caution">
    <text evidence="4">The sequence shown here is derived from an EMBL/GenBank/DDBJ whole genome shotgun (WGS) entry which is preliminary data.</text>
</comment>
<dbReference type="OrthoDB" id="2962799at2759"/>
<evidence type="ECO:0000313" key="4">
    <source>
        <dbReference type="EMBL" id="KAG5169175.1"/>
    </source>
</evidence>
<keyword evidence="2" id="KW-1133">Transmembrane helix</keyword>
<gene>
    <name evidence="4" type="ORF">JR316_005731</name>
</gene>
<evidence type="ECO:0000256" key="2">
    <source>
        <dbReference type="SAM" id="Phobius"/>
    </source>
</evidence>
<dbReference type="AlphaFoldDB" id="A0A8H8CL89"/>
<keyword evidence="2" id="KW-0812">Transmembrane</keyword>
<sequence>MAIQFWSWIFIIQTLLFQTGCAQPTPNHNYGVLTSRALESVFIRGLTKAEKARNTYIALAIAASVVLIAGLTGLLVLHLRQKQTVAEPESAGIPAVKPHWWMVEGKNEKMLDWRWRLSHGVSTPGHIIHSSEGTSKIDRLRKALNIPRKTSDVQPILPMHRPQVASPTETLNLPMQTMDNIQPIYPAALERGYKDVQPPQIPAVTIATYDVNKRSRRSPNVPPKAIVIQSGRSTLSRSLARSGAPRSPAGRRWLQRNSFRHPFLPLKDYDVTRVSTPADPQLGIGYGSKAHESRIVTLIPAGVPPSSLNPPHQARAPIRKPAALRLLNDPSRRVRVGLPSSPRPVRASPRPAV</sequence>
<reference evidence="4" key="1">
    <citation type="submission" date="2021-02" db="EMBL/GenBank/DDBJ databases">
        <title>Psilocybe cubensis genome.</title>
        <authorList>
            <person name="Mckernan K.J."/>
            <person name="Crawford S."/>
            <person name="Trippe A."/>
            <person name="Kane L.T."/>
            <person name="Mclaughlin S."/>
        </authorList>
    </citation>
    <scope>NUCLEOTIDE SEQUENCE [LARGE SCALE GENOMIC DNA]</scope>
    <source>
        <strain evidence="4">MGC-MH-2018</strain>
    </source>
</reference>
<accession>A0A8H8CL89</accession>
<keyword evidence="3" id="KW-0732">Signal</keyword>
<dbReference type="EMBL" id="JAFIQS010000005">
    <property type="protein sequence ID" value="KAG5169175.1"/>
    <property type="molecule type" value="Genomic_DNA"/>
</dbReference>
<feature type="signal peptide" evidence="3">
    <location>
        <begin position="1"/>
        <end position="22"/>
    </location>
</feature>
<evidence type="ECO:0000256" key="1">
    <source>
        <dbReference type="SAM" id="MobiDB-lite"/>
    </source>
</evidence>
<evidence type="ECO:0000256" key="3">
    <source>
        <dbReference type="SAM" id="SignalP"/>
    </source>
</evidence>
<name>A0A8H8CL89_PSICU</name>
<feature type="chain" id="PRO_5034542984" evidence="3">
    <location>
        <begin position="23"/>
        <end position="353"/>
    </location>
</feature>
<feature type="compositionally biased region" description="Low complexity" evidence="1">
    <location>
        <begin position="339"/>
        <end position="353"/>
    </location>
</feature>
<feature type="transmembrane region" description="Helical" evidence="2">
    <location>
        <begin position="56"/>
        <end position="77"/>
    </location>
</feature>